<evidence type="ECO:0000259" key="7">
    <source>
        <dbReference type="PROSITE" id="PS50103"/>
    </source>
</evidence>
<accession>A0A151WTD6</accession>
<dbReference type="GO" id="GO:0003723">
    <property type="term" value="F:RNA binding"/>
    <property type="evidence" value="ECO:0007669"/>
    <property type="project" value="TreeGrafter"/>
</dbReference>
<dbReference type="PANTHER" id="PTHR12675:SF12">
    <property type="entry name" value="PROTEIN MUSCLEBLIND"/>
    <property type="match status" value="1"/>
</dbReference>
<dbReference type="Pfam" id="PF22628">
    <property type="entry name" value="zf-CCCH_10"/>
    <property type="match status" value="1"/>
</dbReference>
<evidence type="ECO:0000256" key="6">
    <source>
        <dbReference type="PROSITE-ProRule" id="PRU00723"/>
    </source>
</evidence>
<evidence type="ECO:0000256" key="5">
    <source>
        <dbReference type="ARBA" id="ARBA00038226"/>
    </source>
</evidence>
<evidence type="ECO:0000256" key="1">
    <source>
        <dbReference type="ARBA" id="ARBA00022723"/>
    </source>
</evidence>
<evidence type="ECO:0000313" key="9">
    <source>
        <dbReference type="Proteomes" id="UP000075809"/>
    </source>
</evidence>
<gene>
    <name evidence="8" type="ORF">ALC60_09657</name>
</gene>
<evidence type="ECO:0000256" key="2">
    <source>
        <dbReference type="ARBA" id="ARBA00022737"/>
    </source>
</evidence>
<dbReference type="InterPro" id="IPR054429">
    <property type="entry name" value="Znf-CCCH_Muscleblind-like"/>
</dbReference>
<dbReference type="Proteomes" id="UP000075809">
    <property type="component" value="Unassembled WGS sequence"/>
</dbReference>
<dbReference type="GO" id="GO:0005654">
    <property type="term" value="C:nucleoplasm"/>
    <property type="evidence" value="ECO:0007669"/>
    <property type="project" value="TreeGrafter"/>
</dbReference>
<dbReference type="Gene3D" id="3.30.1370.210">
    <property type="match status" value="1"/>
</dbReference>
<keyword evidence="2" id="KW-0677">Repeat</keyword>
<keyword evidence="4 6" id="KW-0862">Zinc</keyword>
<protein>
    <submittedName>
        <fullName evidence="8">Muscleblind-like protein 2</fullName>
    </submittedName>
</protein>
<proteinExistence type="inferred from homology"/>
<dbReference type="PROSITE" id="PS50103">
    <property type="entry name" value="ZF_C3H1"/>
    <property type="match status" value="2"/>
</dbReference>
<dbReference type="AlphaFoldDB" id="A0A151WTD6"/>
<organism evidence="8 9">
    <name type="scientific">Mycetomoellerius zeteki</name>
    <dbReference type="NCBI Taxonomy" id="64791"/>
    <lineage>
        <taxon>Eukaryota</taxon>
        <taxon>Metazoa</taxon>
        <taxon>Ecdysozoa</taxon>
        <taxon>Arthropoda</taxon>
        <taxon>Hexapoda</taxon>
        <taxon>Insecta</taxon>
        <taxon>Pterygota</taxon>
        <taxon>Neoptera</taxon>
        <taxon>Endopterygota</taxon>
        <taxon>Hymenoptera</taxon>
        <taxon>Apocrita</taxon>
        <taxon>Aculeata</taxon>
        <taxon>Formicoidea</taxon>
        <taxon>Formicidae</taxon>
        <taxon>Myrmicinae</taxon>
        <taxon>Mycetomoellerius</taxon>
    </lineage>
</organism>
<dbReference type="STRING" id="64791.A0A151WTD6"/>
<dbReference type="GO" id="GO:0005737">
    <property type="term" value="C:cytoplasm"/>
    <property type="evidence" value="ECO:0007669"/>
    <property type="project" value="TreeGrafter"/>
</dbReference>
<reference evidence="8 9" key="1">
    <citation type="submission" date="2015-09" db="EMBL/GenBank/DDBJ databases">
        <title>Trachymyrmex zeteki WGS genome.</title>
        <authorList>
            <person name="Nygaard S."/>
            <person name="Hu H."/>
            <person name="Boomsma J."/>
            <person name="Zhang G."/>
        </authorList>
    </citation>
    <scope>NUCLEOTIDE SEQUENCE [LARGE SCALE GENOMIC DNA]</scope>
    <source>
        <strain evidence="8">Tzet28-1</strain>
        <tissue evidence="8">Whole body</tissue>
    </source>
</reference>
<sequence>MWIALAALATVGAQMVPQNAHCVVYTDSCGQLLDTLPVCQDFNRQVCNRPACKFIHLSDGNVEVIDNRVTVCRDAVKGACMRPQCKYYHIPVALPPAPLMAIASHACGPNFLENVSWTDCSLDRICSGESLSEFNFTYANTYKYVAMLERHFTVQERLTPTFPTNDTI</sequence>
<name>A0A151WTD6_9HYME</name>
<evidence type="ECO:0000256" key="3">
    <source>
        <dbReference type="ARBA" id="ARBA00022771"/>
    </source>
</evidence>
<comment type="similarity">
    <text evidence="5">Belongs to the muscleblind family.</text>
</comment>
<dbReference type="InterPro" id="IPR000571">
    <property type="entry name" value="Znf_CCCH"/>
</dbReference>
<keyword evidence="3 6" id="KW-0863">Zinc-finger</keyword>
<feature type="domain" description="C3H1-type" evidence="7">
    <location>
        <begin position="33"/>
        <end position="59"/>
    </location>
</feature>
<dbReference type="EMBL" id="KQ982753">
    <property type="protein sequence ID" value="KYQ51192.1"/>
    <property type="molecule type" value="Genomic_DNA"/>
</dbReference>
<feature type="domain" description="C3H1-type" evidence="7">
    <location>
        <begin position="66"/>
        <end position="92"/>
    </location>
</feature>
<keyword evidence="9" id="KW-1185">Reference proteome</keyword>
<evidence type="ECO:0000313" key="8">
    <source>
        <dbReference type="EMBL" id="KYQ51192.1"/>
    </source>
</evidence>
<dbReference type="GO" id="GO:0043484">
    <property type="term" value="P:regulation of RNA splicing"/>
    <property type="evidence" value="ECO:0007669"/>
    <property type="project" value="TreeGrafter"/>
</dbReference>
<feature type="zinc finger region" description="C3H1-type" evidence="6">
    <location>
        <begin position="33"/>
        <end position="59"/>
    </location>
</feature>
<keyword evidence="1 6" id="KW-0479">Metal-binding</keyword>
<feature type="zinc finger region" description="C3H1-type" evidence="6">
    <location>
        <begin position="66"/>
        <end position="92"/>
    </location>
</feature>
<dbReference type="SMART" id="SM00356">
    <property type="entry name" value="ZnF_C3H1"/>
    <property type="match status" value="2"/>
</dbReference>
<dbReference type="PANTHER" id="PTHR12675">
    <property type="entry name" value="MUSCLEBLIND-LIKE PROTEIN"/>
    <property type="match status" value="1"/>
</dbReference>
<evidence type="ECO:0000256" key="4">
    <source>
        <dbReference type="ARBA" id="ARBA00022833"/>
    </source>
</evidence>
<dbReference type="GO" id="GO:0008270">
    <property type="term" value="F:zinc ion binding"/>
    <property type="evidence" value="ECO:0007669"/>
    <property type="project" value="UniProtKB-KW"/>
</dbReference>